<sequence>MRPMDNSYSYQMLDALEKEDLVQAQIAFNEALSKDDDDTLAQLGTQLFQMGFLEEPQEIFTRLLERYPGNEEVLLSLAEIAMEDNRIDDAFEFIEGVPQDSDYYPQALLLSADLYQMLQIPEVSEAKLTEAAKILPDEPLIQFALAELYYATDRFGEAATIYQILLNSQITELGGVGISERLGMALSMEGKFEESIPYLEAALKDSESDDLLFHTAFVYLQLKENQQAIHYLQQLQALNPHYQSTYLYLAEALQEEELLDEAQATIEAGIKENPYQVDFYQFASENAYRLHDVKQAEEYLQKALETGEKMDESLIMLSNLYLKEADYDGVIATLEQLENPDDAFAQWNLAQAYNQLEEYDKAAQHYERANVELNHEPDFMKEYGIFLRDEGHLQEALHLLTHYLQHEPGDLEVQSIIDALQ</sequence>
<dbReference type="SMART" id="SM00028">
    <property type="entry name" value="TPR"/>
    <property type="match status" value="5"/>
</dbReference>
<reference evidence="3" key="1">
    <citation type="submission" date="2016-06" db="EMBL/GenBank/DDBJ databases">
        <title>Four novel species of enterococci isolated from chicken manure.</title>
        <authorList>
            <person name="Van Tyne D."/>
        </authorList>
    </citation>
    <scope>NUCLEOTIDE SEQUENCE [LARGE SCALE GENOMIC DNA]</scope>
    <source>
        <strain evidence="3">JM9A</strain>
    </source>
</reference>
<dbReference type="EMBL" id="MAEI02000001">
    <property type="protein sequence ID" value="MEO1782403.1"/>
    <property type="molecule type" value="Genomic_DNA"/>
</dbReference>
<dbReference type="SUPFAM" id="SSF48452">
    <property type="entry name" value="TPR-like"/>
    <property type="match status" value="2"/>
</dbReference>
<name>A0ABV0F2X8_9ENTE</name>
<organism evidence="2 3">
    <name type="scientific">Enterococcus diestrammenae</name>
    <dbReference type="NCBI Taxonomy" id="1155073"/>
    <lineage>
        <taxon>Bacteria</taxon>
        <taxon>Bacillati</taxon>
        <taxon>Bacillota</taxon>
        <taxon>Bacilli</taxon>
        <taxon>Lactobacillales</taxon>
        <taxon>Enterococcaceae</taxon>
        <taxon>Enterococcus</taxon>
    </lineage>
</organism>
<proteinExistence type="predicted"/>
<protein>
    <recommendedName>
        <fullName evidence="4">Tetratricopeptide repeat protein</fullName>
    </recommendedName>
</protein>
<comment type="caution">
    <text evidence="2">The sequence shown here is derived from an EMBL/GenBank/DDBJ whole genome shotgun (WGS) entry which is preliminary data.</text>
</comment>
<dbReference type="Proteomes" id="UP001429357">
    <property type="component" value="Unassembled WGS sequence"/>
</dbReference>
<dbReference type="Pfam" id="PF13432">
    <property type="entry name" value="TPR_16"/>
    <property type="match status" value="2"/>
</dbReference>
<dbReference type="Gene3D" id="1.25.40.10">
    <property type="entry name" value="Tetratricopeptide repeat domain"/>
    <property type="match status" value="2"/>
</dbReference>
<keyword evidence="1" id="KW-0175">Coiled coil</keyword>
<dbReference type="InterPro" id="IPR011990">
    <property type="entry name" value="TPR-like_helical_dom_sf"/>
</dbReference>
<evidence type="ECO:0000313" key="2">
    <source>
        <dbReference type="EMBL" id="MEO1782403.1"/>
    </source>
</evidence>
<dbReference type="PANTHER" id="PTHR12558:SF13">
    <property type="entry name" value="CELL DIVISION CYCLE PROTEIN 27 HOMOLOG"/>
    <property type="match status" value="1"/>
</dbReference>
<feature type="coiled-coil region" evidence="1">
    <location>
        <begin position="349"/>
        <end position="376"/>
    </location>
</feature>
<dbReference type="InterPro" id="IPR019734">
    <property type="entry name" value="TPR_rpt"/>
</dbReference>
<reference evidence="2 3" key="2">
    <citation type="submission" date="2024-02" db="EMBL/GenBank/DDBJ databases">
        <title>The Genome Sequence of Enterococcus diestrammenae JM9A.</title>
        <authorList>
            <person name="Earl A."/>
            <person name="Manson A."/>
            <person name="Gilmore M."/>
            <person name="Sanders J."/>
            <person name="Shea T."/>
            <person name="Howe W."/>
            <person name="Livny J."/>
            <person name="Cuomo C."/>
            <person name="Neafsey D."/>
            <person name="Birren B."/>
        </authorList>
    </citation>
    <scope>NUCLEOTIDE SEQUENCE [LARGE SCALE GENOMIC DNA]</scope>
    <source>
        <strain evidence="2 3">JM9A</strain>
    </source>
</reference>
<dbReference type="PANTHER" id="PTHR12558">
    <property type="entry name" value="CELL DIVISION CYCLE 16,23,27"/>
    <property type="match status" value="1"/>
</dbReference>
<evidence type="ECO:0000256" key="1">
    <source>
        <dbReference type="SAM" id="Coils"/>
    </source>
</evidence>
<accession>A0ABV0F2X8</accession>
<dbReference type="Pfam" id="PF14559">
    <property type="entry name" value="TPR_19"/>
    <property type="match status" value="1"/>
</dbReference>
<evidence type="ECO:0008006" key="4">
    <source>
        <dbReference type="Google" id="ProtNLM"/>
    </source>
</evidence>
<gene>
    <name evidence="2" type="ORF">BAU18_001997</name>
</gene>
<keyword evidence="3" id="KW-1185">Reference proteome</keyword>
<evidence type="ECO:0000313" key="3">
    <source>
        <dbReference type="Proteomes" id="UP001429357"/>
    </source>
</evidence>